<dbReference type="OrthoDB" id="9809784at2"/>
<dbReference type="Gene3D" id="3.40.630.10">
    <property type="entry name" value="Zn peptidases"/>
    <property type="match status" value="2"/>
</dbReference>
<dbReference type="GO" id="GO:0008777">
    <property type="term" value="F:acetylornithine deacetylase activity"/>
    <property type="evidence" value="ECO:0007669"/>
    <property type="project" value="TreeGrafter"/>
</dbReference>
<evidence type="ECO:0000256" key="3">
    <source>
        <dbReference type="ARBA" id="ARBA00011738"/>
    </source>
</evidence>
<comment type="caution">
    <text evidence="17">The sequence shown here is derived from an EMBL/GenBank/DDBJ whole genome shotgun (WGS) entry which is preliminary data.</text>
</comment>
<reference evidence="17 18" key="1">
    <citation type="submission" date="2017-10" db="EMBL/GenBank/DDBJ databases">
        <title>Massilia psychrophilum sp. nov., a novel purple-pigmented bacterium isolated from Tianshan glacier, Xinjiang Municipality, China.</title>
        <authorList>
            <person name="Wang H."/>
        </authorList>
    </citation>
    <scope>NUCLEOTIDE SEQUENCE [LARGE SCALE GENOMIC DNA]</scope>
    <source>
        <strain evidence="17 18">JCM 30813</strain>
    </source>
</reference>
<dbReference type="NCBIfam" id="NF009557">
    <property type="entry name" value="PRK13009.1"/>
    <property type="match status" value="1"/>
</dbReference>
<dbReference type="Proteomes" id="UP000228593">
    <property type="component" value="Unassembled WGS sequence"/>
</dbReference>
<dbReference type="Pfam" id="PF01546">
    <property type="entry name" value="Peptidase_M20"/>
    <property type="match status" value="1"/>
</dbReference>
<dbReference type="PANTHER" id="PTHR43808">
    <property type="entry name" value="ACETYLORNITHINE DEACETYLASE"/>
    <property type="match status" value="1"/>
</dbReference>
<evidence type="ECO:0000313" key="18">
    <source>
        <dbReference type="Proteomes" id="UP000228593"/>
    </source>
</evidence>
<evidence type="ECO:0000256" key="5">
    <source>
        <dbReference type="ARBA" id="ARBA00022391"/>
    </source>
</evidence>
<evidence type="ECO:0000256" key="9">
    <source>
        <dbReference type="ARBA" id="ARBA00022833"/>
    </source>
</evidence>
<feature type="binding site" evidence="15">
    <location>
        <position position="140"/>
    </location>
    <ligand>
        <name>Zn(2+)</name>
        <dbReference type="ChEBI" id="CHEBI:29105"/>
        <label>2</label>
    </ligand>
</feature>
<feature type="binding site" evidence="15">
    <location>
        <position position="72"/>
    </location>
    <ligand>
        <name>Zn(2+)</name>
        <dbReference type="ChEBI" id="CHEBI:29105"/>
        <label>1</label>
    </ligand>
</feature>
<dbReference type="HAMAP" id="MF_01690">
    <property type="entry name" value="DapE"/>
    <property type="match status" value="1"/>
</dbReference>
<dbReference type="InterPro" id="IPR002933">
    <property type="entry name" value="Peptidase_M20"/>
</dbReference>
<evidence type="ECO:0000256" key="4">
    <source>
        <dbReference type="ARBA" id="ARBA00011921"/>
    </source>
</evidence>
<dbReference type="FunFam" id="3.40.630.10:FF:000005">
    <property type="entry name" value="Succinyl-diaminopimelate desuccinylase"/>
    <property type="match status" value="1"/>
</dbReference>
<dbReference type="SUPFAM" id="SSF53187">
    <property type="entry name" value="Zn-dependent exopeptidases"/>
    <property type="match status" value="1"/>
</dbReference>
<comment type="catalytic activity">
    <reaction evidence="14 15">
        <text>N-succinyl-(2S,6S)-2,6-diaminopimelate + H2O = (2S,6S)-2,6-diaminopimelate + succinate</text>
        <dbReference type="Rhea" id="RHEA:22608"/>
        <dbReference type="ChEBI" id="CHEBI:15377"/>
        <dbReference type="ChEBI" id="CHEBI:30031"/>
        <dbReference type="ChEBI" id="CHEBI:57609"/>
        <dbReference type="ChEBI" id="CHEBI:58087"/>
        <dbReference type="EC" id="3.5.1.18"/>
    </reaction>
</comment>
<dbReference type="GO" id="GO:0008270">
    <property type="term" value="F:zinc ion binding"/>
    <property type="evidence" value="ECO:0007669"/>
    <property type="project" value="UniProtKB-UniRule"/>
</dbReference>
<dbReference type="GO" id="GO:0019877">
    <property type="term" value="P:diaminopimelate biosynthetic process"/>
    <property type="evidence" value="ECO:0007669"/>
    <property type="project" value="UniProtKB-UniRule"/>
</dbReference>
<feature type="active site" description="Proton acceptor" evidence="15">
    <location>
        <position position="139"/>
    </location>
</feature>
<dbReference type="EC" id="3.5.1.18" evidence="4 15"/>
<dbReference type="GO" id="GO:0050897">
    <property type="term" value="F:cobalt ion binding"/>
    <property type="evidence" value="ECO:0007669"/>
    <property type="project" value="UniProtKB-UniRule"/>
</dbReference>
<comment type="subunit">
    <text evidence="3 15">Homodimer.</text>
</comment>
<gene>
    <name evidence="15" type="primary">dapE</name>
    <name evidence="17" type="ORF">CR103_13310</name>
</gene>
<dbReference type="EMBL" id="PDOB01000020">
    <property type="protein sequence ID" value="PIL39305.1"/>
    <property type="molecule type" value="Genomic_DNA"/>
</dbReference>
<keyword evidence="7 15" id="KW-0479">Metal-binding</keyword>
<accession>A0A2G8SZS7</accession>
<dbReference type="GO" id="GO:0009014">
    <property type="term" value="F:succinyl-diaminopimelate desuccinylase activity"/>
    <property type="evidence" value="ECO:0007669"/>
    <property type="project" value="UniProtKB-UniRule"/>
</dbReference>
<dbReference type="InterPro" id="IPR005941">
    <property type="entry name" value="DapE_proteobac"/>
</dbReference>
<feature type="domain" description="Peptidase M20 dimerisation" evidence="16">
    <location>
        <begin position="181"/>
        <end position="288"/>
    </location>
</feature>
<dbReference type="InterPro" id="IPR050072">
    <property type="entry name" value="Peptidase_M20A"/>
</dbReference>
<dbReference type="SUPFAM" id="SSF55031">
    <property type="entry name" value="Bacterial exopeptidase dimerisation domain"/>
    <property type="match status" value="1"/>
</dbReference>
<comment type="cofactor">
    <cofactor evidence="15">
        <name>Zn(2+)</name>
        <dbReference type="ChEBI" id="CHEBI:29105"/>
    </cofactor>
    <cofactor evidence="15">
        <name>Co(2+)</name>
        <dbReference type="ChEBI" id="CHEBI:48828"/>
    </cofactor>
    <text evidence="15">Binds 2 Zn(2+) or Co(2+) ions per subunit.</text>
</comment>
<keyword evidence="11 15" id="KW-0457">Lysine biosynthesis</keyword>
<evidence type="ECO:0000256" key="6">
    <source>
        <dbReference type="ARBA" id="ARBA00022605"/>
    </source>
</evidence>
<feature type="active site" evidence="15">
    <location>
        <position position="74"/>
    </location>
</feature>
<evidence type="ECO:0000313" key="17">
    <source>
        <dbReference type="EMBL" id="PIL39305.1"/>
    </source>
</evidence>
<dbReference type="CDD" id="cd03891">
    <property type="entry name" value="M20_DapE_proteobac"/>
    <property type="match status" value="1"/>
</dbReference>
<dbReference type="GO" id="GO:0006526">
    <property type="term" value="P:L-arginine biosynthetic process"/>
    <property type="evidence" value="ECO:0007669"/>
    <property type="project" value="TreeGrafter"/>
</dbReference>
<dbReference type="InterPro" id="IPR036264">
    <property type="entry name" value="Bact_exopeptidase_dim_dom"/>
</dbReference>
<evidence type="ECO:0000256" key="8">
    <source>
        <dbReference type="ARBA" id="ARBA00022801"/>
    </source>
</evidence>
<evidence type="ECO:0000256" key="7">
    <source>
        <dbReference type="ARBA" id="ARBA00022723"/>
    </source>
</evidence>
<keyword evidence="9 15" id="KW-0862">Zinc</keyword>
<keyword evidence="10 15" id="KW-0220">Diaminopimelate biosynthesis</keyword>
<keyword evidence="8 15" id="KW-0378">Hydrolase</keyword>
<dbReference type="PANTHER" id="PTHR43808:SF31">
    <property type="entry name" value="N-ACETYL-L-CITRULLINE DEACETYLASE"/>
    <property type="match status" value="1"/>
</dbReference>
<evidence type="ECO:0000256" key="14">
    <source>
        <dbReference type="ARBA" id="ARBA00051301"/>
    </source>
</evidence>
<sequence length="381" mass="40951">MSVDATPSRTMALAEQLIALSSITPDDKGCQRRLIELLAPLGFACETIASNGVTNLWARKGTRPPLFVFAGHTDVVPTGPVGQWQSPPFVPTRRDGKLYGRGAADMKTSIAAMLVACEEFIAAYPAHQGSIAFLLTSDEEGPAKDGTVVVCAMLEQRGETIDYCLVGEPTSVHSLGDTIKNGRRGSLSGHLVVNGIQGHIAYPQLARNPIHQAAPALAELVAEQWDSGTDYYLPTSWQMSNIHAGTGANNVIPGALAIDFNFRFSNASTAESLQARVHAILDRHELDYDLAWTLSGLPFLTPRGALSSAVSAAILAETGIRTELSTTGGTSDGRFIARICPQVIEFGPPNASIHKIDEHIEVRFIDPLKNIYRRTLENLLA</sequence>
<feature type="binding site" evidence="15">
    <location>
        <position position="168"/>
    </location>
    <ligand>
        <name>Zn(2+)</name>
        <dbReference type="ChEBI" id="CHEBI:29105"/>
        <label>1</label>
    </ligand>
</feature>
<keyword evidence="12 15" id="KW-0170">Cobalt</keyword>
<dbReference type="GO" id="GO:0009089">
    <property type="term" value="P:lysine biosynthetic process via diaminopimelate"/>
    <property type="evidence" value="ECO:0007669"/>
    <property type="project" value="UniProtKB-UniRule"/>
</dbReference>
<organism evidence="17 18">
    <name type="scientific">Massilia psychrophila</name>
    <dbReference type="NCBI Taxonomy" id="1603353"/>
    <lineage>
        <taxon>Bacteria</taxon>
        <taxon>Pseudomonadati</taxon>
        <taxon>Pseudomonadota</taxon>
        <taxon>Betaproteobacteria</taxon>
        <taxon>Burkholderiales</taxon>
        <taxon>Oxalobacteraceae</taxon>
        <taxon>Telluria group</taxon>
        <taxon>Massilia</taxon>
    </lineage>
</organism>
<evidence type="ECO:0000256" key="13">
    <source>
        <dbReference type="ARBA" id="ARBA00031891"/>
    </source>
</evidence>
<keyword evidence="18" id="KW-1185">Reference proteome</keyword>
<feature type="binding site" evidence="15">
    <location>
        <position position="105"/>
    </location>
    <ligand>
        <name>Zn(2+)</name>
        <dbReference type="ChEBI" id="CHEBI:29105"/>
        <label>2</label>
    </ligand>
</feature>
<evidence type="ECO:0000256" key="11">
    <source>
        <dbReference type="ARBA" id="ARBA00023154"/>
    </source>
</evidence>
<feature type="binding site" evidence="15">
    <location>
        <position position="105"/>
    </location>
    <ligand>
        <name>Zn(2+)</name>
        <dbReference type="ChEBI" id="CHEBI:29105"/>
        <label>1</label>
    </ligand>
</feature>
<comment type="similarity">
    <text evidence="2 15">Belongs to the peptidase M20A family. DapE subfamily.</text>
</comment>
<evidence type="ECO:0000256" key="12">
    <source>
        <dbReference type="ARBA" id="ARBA00023285"/>
    </source>
</evidence>
<dbReference type="NCBIfam" id="TIGR01246">
    <property type="entry name" value="dapE_proteo"/>
    <property type="match status" value="1"/>
</dbReference>
<dbReference type="RefSeq" id="WP_099916475.1">
    <property type="nucleotide sequence ID" value="NZ_BMHS01000007.1"/>
</dbReference>
<name>A0A2G8SZS7_9BURK</name>
<comment type="pathway">
    <text evidence="1 15">Amino-acid biosynthesis; L-lysine biosynthesis via DAP pathway; LL-2,6-diaminopimelate from (S)-tetrahydrodipicolinate (succinylase route): step 3/3.</text>
</comment>
<dbReference type="UniPathway" id="UPA00034">
    <property type="reaction ID" value="UER00021"/>
</dbReference>
<feature type="binding site" evidence="15">
    <location>
        <position position="354"/>
    </location>
    <ligand>
        <name>Zn(2+)</name>
        <dbReference type="ChEBI" id="CHEBI:29105"/>
        <label>2</label>
    </ligand>
</feature>
<dbReference type="FunFam" id="3.30.70.360:FF:000011">
    <property type="entry name" value="Succinyl-diaminopimelate desuccinylase"/>
    <property type="match status" value="1"/>
</dbReference>
<keyword evidence="6 15" id="KW-0028">Amino-acid biosynthesis</keyword>
<evidence type="ECO:0000256" key="1">
    <source>
        <dbReference type="ARBA" id="ARBA00005130"/>
    </source>
</evidence>
<proteinExistence type="inferred from homology"/>
<protein>
    <recommendedName>
        <fullName evidence="5 15">Succinyl-diaminopimelate desuccinylase</fullName>
        <shortName evidence="15">SDAP desuccinylase</shortName>
        <ecNumber evidence="4 15">3.5.1.18</ecNumber>
    </recommendedName>
    <alternativeName>
        <fullName evidence="13 15">N-succinyl-LL-2,6-diaminoheptanedioate amidohydrolase</fullName>
    </alternativeName>
</protein>
<dbReference type="Pfam" id="PF07687">
    <property type="entry name" value="M20_dimer"/>
    <property type="match status" value="1"/>
</dbReference>
<comment type="function">
    <text evidence="15">Catalyzes the hydrolysis of N-succinyl-L,L-diaminopimelic acid (SDAP), forming succinate and LL-2,6-diaminopimelate (DAP), an intermediate involved in the bacterial biosynthesis of lysine and meso-diaminopimelic acid, an essential component of bacterial cell walls.</text>
</comment>
<evidence type="ECO:0000259" key="16">
    <source>
        <dbReference type="Pfam" id="PF07687"/>
    </source>
</evidence>
<evidence type="ECO:0000256" key="10">
    <source>
        <dbReference type="ARBA" id="ARBA00022915"/>
    </source>
</evidence>
<evidence type="ECO:0000256" key="15">
    <source>
        <dbReference type="HAMAP-Rule" id="MF_01690"/>
    </source>
</evidence>
<dbReference type="AlphaFoldDB" id="A0A2G8SZS7"/>
<dbReference type="InterPro" id="IPR011650">
    <property type="entry name" value="Peptidase_M20_dimer"/>
</dbReference>
<evidence type="ECO:0000256" key="2">
    <source>
        <dbReference type="ARBA" id="ARBA00006746"/>
    </source>
</evidence>